<dbReference type="EMBL" id="KV425978">
    <property type="protein sequence ID" value="KZV94100.1"/>
    <property type="molecule type" value="Genomic_DNA"/>
</dbReference>
<dbReference type="Gene3D" id="3.30.70.330">
    <property type="match status" value="1"/>
</dbReference>
<evidence type="ECO:0000256" key="2">
    <source>
        <dbReference type="ARBA" id="ARBA00022490"/>
    </source>
</evidence>
<feature type="domain" description="Translation initiation factor beta propellor-like" evidence="8">
    <location>
        <begin position="571"/>
        <end position="625"/>
    </location>
</feature>
<evidence type="ECO:0000313" key="10">
    <source>
        <dbReference type="Proteomes" id="UP000077266"/>
    </source>
</evidence>
<dbReference type="GO" id="GO:0005852">
    <property type="term" value="C:eukaryotic translation initiation factor 3 complex"/>
    <property type="evidence" value="ECO:0007669"/>
    <property type="project" value="UniProtKB-UniRule"/>
</dbReference>
<dbReference type="InterPro" id="IPR013979">
    <property type="entry name" value="TIF_beta_prop-like"/>
</dbReference>
<dbReference type="SUPFAM" id="SSF82171">
    <property type="entry name" value="DPP6 N-terminal domain-like"/>
    <property type="match status" value="1"/>
</dbReference>
<dbReference type="GO" id="GO:0033290">
    <property type="term" value="C:eukaryotic 48S preinitiation complex"/>
    <property type="evidence" value="ECO:0007669"/>
    <property type="project" value="UniProtKB-UniRule"/>
</dbReference>
<keyword evidence="4 6" id="KW-0694">RNA-binding</keyword>
<dbReference type="GO" id="GO:0016282">
    <property type="term" value="C:eukaryotic 43S preinitiation complex"/>
    <property type="evidence" value="ECO:0007669"/>
    <property type="project" value="UniProtKB-UniRule"/>
</dbReference>
<feature type="domain" description="Translation initiation factor beta propellor-like" evidence="8">
    <location>
        <begin position="397"/>
        <end position="565"/>
    </location>
</feature>
<dbReference type="InterPro" id="IPR034363">
    <property type="entry name" value="eIF3B_RRM"/>
</dbReference>
<dbReference type="STRING" id="1314781.A0A165IZH7"/>
<dbReference type="FunFam" id="2.130.10.10:FF:000947">
    <property type="entry name" value="Eukaryotic translation initiation factor 3 subunit B"/>
    <property type="match status" value="1"/>
</dbReference>
<proteinExistence type="inferred from homology"/>
<organism evidence="9 10">
    <name type="scientific">Exidia glandulosa HHB12029</name>
    <dbReference type="NCBI Taxonomy" id="1314781"/>
    <lineage>
        <taxon>Eukaryota</taxon>
        <taxon>Fungi</taxon>
        <taxon>Dikarya</taxon>
        <taxon>Basidiomycota</taxon>
        <taxon>Agaricomycotina</taxon>
        <taxon>Agaricomycetes</taxon>
        <taxon>Auriculariales</taxon>
        <taxon>Exidiaceae</taxon>
        <taxon>Exidia</taxon>
    </lineage>
</organism>
<comment type="function">
    <text evidence="7">Component of the eukaryotic translation initiation factor 3 (eIF-3) complex, which is involved in protein synthesis and, together with other initiation factors, stimulates binding of mRNA and methionyl-tRNAi to the 40S ribosome.</text>
</comment>
<protein>
    <recommendedName>
        <fullName evidence="6">Eukaryotic translation initiation factor 3 subunit B</fullName>
        <shortName evidence="6">eIF3b</shortName>
    </recommendedName>
    <alternativeName>
        <fullName evidence="6">Eukaryotic translation initiation factor 3 90 kDa subunit homolog</fullName>
        <shortName evidence="6">eIF3 p90</shortName>
    </alternativeName>
    <alternativeName>
        <fullName evidence="6">Translation initiation factor eIF3, p90 subunit homolog</fullName>
    </alternativeName>
</protein>
<evidence type="ECO:0000313" key="9">
    <source>
        <dbReference type="EMBL" id="KZV94100.1"/>
    </source>
</evidence>
<keyword evidence="5 6" id="KW-0648">Protein biosynthesis</keyword>
<dbReference type="InParanoid" id="A0A165IZH7"/>
<dbReference type="InterPro" id="IPR015943">
    <property type="entry name" value="WD40/YVTN_repeat-like_dom_sf"/>
</dbReference>
<dbReference type="FunCoup" id="A0A165IZH7">
    <property type="interactions" value="1030"/>
</dbReference>
<dbReference type="HAMAP" id="MF_03001">
    <property type="entry name" value="eIF3b"/>
    <property type="match status" value="1"/>
</dbReference>
<comment type="subunit">
    <text evidence="6 7">Component of the eukaryotic translation initiation factor 3 (eIF-3) complex.</text>
</comment>
<evidence type="ECO:0000256" key="5">
    <source>
        <dbReference type="ARBA" id="ARBA00022917"/>
    </source>
</evidence>
<dbReference type="GO" id="GO:0031369">
    <property type="term" value="F:translation initiation factor binding"/>
    <property type="evidence" value="ECO:0007669"/>
    <property type="project" value="InterPro"/>
</dbReference>
<reference evidence="9 10" key="1">
    <citation type="journal article" date="2016" name="Mol. Biol. Evol.">
        <title>Comparative Genomics of Early-Diverging Mushroom-Forming Fungi Provides Insights into the Origins of Lignocellulose Decay Capabilities.</title>
        <authorList>
            <person name="Nagy L.G."/>
            <person name="Riley R."/>
            <person name="Tritt A."/>
            <person name="Adam C."/>
            <person name="Daum C."/>
            <person name="Floudas D."/>
            <person name="Sun H."/>
            <person name="Yadav J.S."/>
            <person name="Pangilinan J."/>
            <person name="Larsson K.H."/>
            <person name="Matsuura K."/>
            <person name="Barry K."/>
            <person name="Labutti K."/>
            <person name="Kuo R."/>
            <person name="Ohm R.A."/>
            <person name="Bhattacharya S.S."/>
            <person name="Shirouzu T."/>
            <person name="Yoshinaga Y."/>
            <person name="Martin F.M."/>
            <person name="Grigoriev I.V."/>
            <person name="Hibbett D.S."/>
        </authorList>
    </citation>
    <scope>NUCLEOTIDE SEQUENCE [LARGE SCALE GENOMIC DNA]</scope>
    <source>
        <strain evidence="9 10">HHB12029</strain>
    </source>
</reference>
<dbReference type="PIRSF" id="PIRSF036424">
    <property type="entry name" value="eIF3b"/>
    <property type="match status" value="1"/>
</dbReference>
<evidence type="ECO:0000256" key="4">
    <source>
        <dbReference type="ARBA" id="ARBA00022884"/>
    </source>
</evidence>
<evidence type="ECO:0000256" key="7">
    <source>
        <dbReference type="PIRNR" id="PIRNR036424"/>
    </source>
</evidence>
<comment type="similarity">
    <text evidence="6 7">Belongs to the eIF-3 subunit B family.</text>
</comment>
<evidence type="ECO:0000256" key="1">
    <source>
        <dbReference type="ARBA" id="ARBA00004496"/>
    </source>
</evidence>
<dbReference type="Gene3D" id="2.130.10.10">
    <property type="entry name" value="YVTN repeat-like/Quinoprotein amine dehydrogenase"/>
    <property type="match status" value="2"/>
</dbReference>
<dbReference type="AlphaFoldDB" id="A0A165IZH7"/>
<dbReference type="GO" id="GO:0003723">
    <property type="term" value="F:RNA binding"/>
    <property type="evidence" value="ECO:0007669"/>
    <property type="project" value="UniProtKB-UniRule"/>
</dbReference>
<name>A0A165IZH7_EXIGL</name>
<gene>
    <name evidence="6" type="primary">PRT1</name>
    <name evidence="9" type="ORF">EXIGLDRAFT_835188</name>
</gene>
<keyword evidence="3 6" id="KW-0396">Initiation factor</keyword>
<evidence type="ECO:0000256" key="6">
    <source>
        <dbReference type="HAMAP-Rule" id="MF_03001"/>
    </source>
</evidence>
<dbReference type="CDD" id="cd12278">
    <property type="entry name" value="RRM_eIF3B"/>
    <property type="match status" value="1"/>
</dbReference>
<dbReference type="OrthoDB" id="10250414at2759"/>
<keyword evidence="2 6" id="KW-0963">Cytoplasm</keyword>
<keyword evidence="10" id="KW-1185">Reference proteome</keyword>
<dbReference type="SUPFAM" id="SSF54928">
    <property type="entry name" value="RNA-binding domain, RBD"/>
    <property type="match status" value="1"/>
</dbReference>
<comment type="function">
    <text evidence="6">RNA-binding component of the eukaryotic translation initiation factor 3 (eIF-3) complex, which is involved in protein synthesis of a specialized repertoire of mRNAs and, together with other initiation factors, stimulates binding of mRNA and methionyl-tRNAi to the 40S ribosome. The eIF-3 complex specifically targets and initiates translation of a subset of mRNAs involved in cell proliferation.</text>
</comment>
<dbReference type="Proteomes" id="UP000077266">
    <property type="component" value="Unassembled WGS sequence"/>
</dbReference>
<sequence>MPAPVTNGIHANDDDIDYSDIEAKYQVHLNEGYDNVVVVDGVPLIDHSKEEKLYAKIGKEFARKGCPFRPENLYMPWDSSTNKSKGYLFIEFPSDDEATLAIAHMDHFAFDPKHTFRVNRFTDIEKYANMDAAFAPPEPEPFKPREHLRAWLADNQGRDQYVTYRQDDVAVMWHGKPAQVANEKKNWTDLYVAWSPLGTLMVTMHRQGIQLWGGPSWERLMRFAHPMAKLVDFSPCEQYLVTWSHDDIHVHDGMPQGPQYFSPEDEGNNLAVWDVRTGHLLRTFKTQNAASDNEKQQMPWPQLKWSPDDKFVARVTPDVQISVYELPSMGLNAKKSIKIDGVVDFEWRPLGDKDREEEGKSKKPRENMIAFWTPEVANQPARVSLMAFPSRSVLRAKNLFNVTECKLHFQNQGDFLCVKVDRHTKTKKSIFCNLEIFRIREKDFPVEVVELKDTVLDFSWEPNGERFAIVSTSDPNYLNPGPGVTLRTDVSFYQLERGKDNFKLLRNLPARSTNTIRWSPKGRHIVLATVGSSSKSELEFWDLDFNNDDYGRPKDPGTSKDEWGSGIQLLGTGDHYGVTDVEWDPSGRFVATSASVWKHMLENGFCIWDFRGQELEKHILDRFKQFLWRPRPRTLLTKEQQRLVRKNLREYSRAFDEEDAAEESNVSAELLALRKRLVDEWNAWRAQVKREARGQKEEEATEEISEWIEEIIEQTEEVVE</sequence>
<dbReference type="InterPro" id="IPR035979">
    <property type="entry name" value="RBD_domain_sf"/>
</dbReference>
<dbReference type="GO" id="GO:0003743">
    <property type="term" value="F:translation initiation factor activity"/>
    <property type="evidence" value="ECO:0007669"/>
    <property type="project" value="UniProtKB-UniRule"/>
</dbReference>
<evidence type="ECO:0000256" key="3">
    <source>
        <dbReference type="ARBA" id="ARBA00022540"/>
    </source>
</evidence>
<dbReference type="PANTHER" id="PTHR14068">
    <property type="entry name" value="EUKARYOTIC TRANSLATION INITIATION FACTOR 3 EIF3 -RELATED"/>
    <property type="match status" value="1"/>
</dbReference>
<evidence type="ECO:0000259" key="8">
    <source>
        <dbReference type="Pfam" id="PF08662"/>
    </source>
</evidence>
<dbReference type="InterPro" id="IPR012677">
    <property type="entry name" value="Nucleotide-bd_a/b_plait_sf"/>
</dbReference>
<dbReference type="GO" id="GO:0001732">
    <property type="term" value="P:formation of cytoplasmic translation initiation complex"/>
    <property type="evidence" value="ECO:0007669"/>
    <property type="project" value="UniProtKB-UniRule"/>
</dbReference>
<dbReference type="InterPro" id="IPR011400">
    <property type="entry name" value="EIF3B"/>
</dbReference>
<comment type="subcellular location">
    <subcellularLocation>
        <location evidence="1 6 7">Cytoplasm</location>
    </subcellularLocation>
</comment>
<dbReference type="PANTHER" id="PTHR14068:SF0">
    <property type="entry name" value="EUKARYOTIC TRANSLATION INITIATION FACTOR 3 SUBUNIT B"/>
    <property type="match status" value="1"/>
</dbReference>
<accession>A0A165IZH7</accession>
<dbReference type="Pfam" id="PF08662">
    <property type="entry name" value="eIF2A"/>
    <property type="match status" value="2"/>
</dbReference>